<feature type="compositionally biased region" description="Gly residues" evidence="1">
    <location>
        <begin position="1"/>
        <end position="10"/>
    </location>
</feature>
<feature type="region of interest" description="Disordered" evidence="1">
    <location>
        <begin position="1"/>
        <end position="25"/>
    </location>
</feature>
<sequence>MDGGGGGGQEASGAEPWTPCWPGAADAGGVGGAYGGRPWEASAGPPCGWALAAGESTGTGGADGAGGTAVPSFSVLTASLLDPRLSFGRTRSRSATLVRADPGSRSTCRFVCRQLFPRAVRAP</sequence>
<dbReference type="Proteomes" id="UP000630718">
    <property type="component" value="Unassembled WGS sequence"/>
</dbReference>
<evidence type="ECO:0000313" key="2">
    <source>
        <dbReference type="EMBL" id="GHE90904.1"/>
    </source>
</evidence>
<comment type="caution">
    <text evidence="2">The sequence shown here is derived from an EMBL/GenBank/DDBJ whole genome shotgun (WGS) entry which is preliminary data.</text>
</comment>
<evidence type="ECO:0000256" key="1">
    <source>
        <dbReference type="SAM" id="MobiDB-lite"/>
    </source>
</evidence>
<name>A0A919A7Q7_9ACTN</name>
<keyword evidence="3" id="KW-1185">Reference proteome</keyword>
<proteinExistence type="predicted"/>
<evidence type="ECO:0000313" key="3">
    <source>
        <dbReference type="Proteomes" id="UP000630718"/>
    </source>
</evidence>
<gene>
    <name evidence="2" type="ORF">GCM10018772_13540</name>
</gene>
<reference evidence="2" key="2">
    <citation type="submission" date="2020-09" db="EMBL/GenBank/DDBJ databases">
        <authorList>
            <person name="Sun Q."/>
            <person name="Ohkuma M."/>
        </authorList>
    </citation>
    <scope>NUCLEOTIDE SEQUENCE</scope>
    <source>
        <strain evidence="2">JCM 4477</strain>
    </source>
</reference>
<reference evidence="2" key="1">
    <citation type="journal article" date="2014" name="Int. J. Syst. Evol. Microbiol.">
        <title>Complete genome sequence of Corynebacterium casei LMG S-19264T (=DSM 44701T), isolated from a smear-ripened cheese.</title>
        <authorList>
            <consortium name="US DOE Joint Genome Institute (JGI-PGF)"/>
            <person name="Walter F."/>
            <person name="Albersmeier A."/>
            <person name="Kalinowski J."/>
            <person name="Ruckert C."/>
        </authorList>
    </citation>
    <scope>NUCLEOTIDE SEQUENCE</scope>
    <source>
        <strain evidence="2">JCM 4477</strain>
    </source>
</reference>
<dbReference type="EMBL" id="BNBI01000002">
    <property type="protein sequence ID" value="GHE90904.1"/>
    <property type="molecule type" value="Genomic_DNA"/>
</dbReference>
<accession>A0A919A7Q7</accession>
<organism evidence="2 3">
    <name type="scientific">Streptomyces fumanus</name>
    <dbReference type="NCBI Taxonomy" id="67302"/>
    <lineage>
        <taxon>Bacteria</taxon>
        <taxon>Bacillati</taxon>
        <taxon>Actinomycetota</taxon>
        <taxon>Actinomycetes</taxon>
        <taxon>Kitasatosporales</taxon>
        <taxon>Streptomycetaceae</taxon>
        <taxon>Streptomyces</taxon>
    </lineage>
</organism>
<protein>
    <submittedName>
        <fullName evidence="2">Uncharacterized protein</fullName>
    </submittedName>
</protein>
<dbReference type="AlphaFoldDB" id="A0A919A7Q7"/>